<reference evidence="4" key="1">
    <citation type="submission" date="2021-01" db="EMBL/GenBank/DDBJ databases">
        <title>Whole genome shotgun sequence of Rhizocola hellebori NBRC 109834.</title>
        <authorList>
            <person name="Komaki H."/>
            <person name="Tamura T."/>
        </authorList>
    </citation>
    <scope>NUCLEOTIDE SEQUENCE</scope>
    <source>
        <strain evidence="4">NBRC 109834</strain>
    </source>
</reference>
<evidence type="ECO:0000313" key="4">
    <source>
        <dbReference type="EMBL" id="GIH09181.1"/>
    </source>
</evidence>
<dbReference type="InterPro" id="IPR018114">
    <property type="entry name" value="TRYPSIN_HIS"/>
</dbReference>
<keyword evidence="5" id="KW-1185">Reference proteome</keyword>
<dbReference type="AlphaFoldDB" id="A0A8J3QEC7"/>
<dbReference type="PROSITE" id="PS50240">
    <property type="entry name" value="TRYPSIN_DOM"/>
    <property type="match status" value="1"/>
</dbReference>
<accession>A0A8J3QEC7</accession>
<proteinExistence type="predicted"/>
<dbReference type="CDD" id="cd00190">
    <property type="entry name" value="Tryp_SPc"/>
    <property type="match status" value="1"/>
</dbReference>
<evidence type="ECO:0000256" key="2">
    <source>
        <dbReference type="RuleBase" id="RU363034"/>
    </source>
</evidence>
<keyword evidence="1" id="KW-1015">Disulfide bond</keyword>
<dbReference type="Pfam" id="PF00089">
    <property type="entry name" value="Trypsin"/>
    <property type="match status" value="1"/>
</dbReference>
<name>A0A8J3QEC7_9ACTN</name>
<evidence type="ECO:0000313" key="5">
    <source>
        <dbReference type="Proteomes" id="UP000612899"/>
    </source>
</evidence>
<dbReference type="PANTHER" id="PTHR24252:SF7">
    <property type="entry name" value="HYALIN"/>
    <property type="match status" value="1"/>
</dbReference>
<gene>
    <name evidence="4" type="ORF">Rhe02_72480</name>
</gene>
<dbReference type="EMBL" id="BONY01000063">
    <property type="protein sequence ID" value="GIH09181.1"/>
    <property type="molecule type" value="Genomic_DNA"/>
</dbReference>
<sequence length="256" mass="27355">MVLILLFSMPGVAHAHARPDDPRVEVIGGSRAARGEFPWVVRLSNGCAGTLIRAQYVLTAAHCVRKSGRTSSVIVTAGSSDLYSQSAFDVRSREVRRAPGFNSVVDGNDWAVVKLAEALDLPVVTLPSNADLDNGTFVAVGWGSTSEGSQKQQRNLRKVEVPFVPDSRCAELLGQEGYGIVASDMICAGDTARGGKDSCQGDSGGPLLRRHENGWVQVGIVSWGVGCGRAEFPGIYTQISRFLPDIAKVIERSTIE</sequence>
<dbReference type="PROSITE" id="PS00135">
    <property type="entry name" value="TRYPSIN_SER"/>
    <property type="match status" value="1"/>
</dbReference>
<dbReference type="Proteomes" id="UP000612899">
    <property type="component" value="Unassembled WGS sequence"/>
</dbReference>
<dbReference type="Gene3D" id="2.40.10.10">
    <property type="entry name" value="Trypsin-like serine proteases"/>
    <property type="match status" value="2"/>
</dbReference>
<protein>
    <submittedName>
        <fullName evidence="4">Trypsin</fullName>
    </submittedName>
</protein>
<evidence type="ECO:0000256" key="1">
    <source>
        <dbReference type="ARBA" id="ARBA00023157"/>
    </source>
</evidence>
<dbReference type="InterPro" id="IPR001254">
    <property type="entry name" value="Trypsin_dom"/>
</dbReference>
<dbReference type="InterPro" id="IPR009003">
    <property type="entry name" value="Peptidase_S1_PA"/>
</dbReference>
<evidence type="ECO:0000259" key="3">
    <source>
        <dbReference type="PROSITE" id="PS50240"/>
    </source>
</evidence>
<keyword evidence="2" id="KW-0645">Protease</keyword>
<keyword evidence="2" id="KW-0378">Hydrolase</keyword>
<dbReference type="InterPro" id="IPR033116">
    <property type="entry name" value="TRYPSIN_SER"/>
</dbReference>
<feature type="domain" description="Peptidase S1" evidence="3">
    <location>
        <begin position="26"/>
        <end position="251"/>
    </location>
</feature>
<dbReference type="FunFam" id="2.40.10.10:FF:000002">
    <property type="entry name" value="Transmembrane protease serine"/>
    <property type="match status" value="1"/>
</dbReference>
<dbReference type="PRINTS" id="PR00722">
    <property type="entry name" value="CHYMOTRYPSIN"/>
</dbReference>
<dbReference type="GO" id="GO:0004252">
    <property type="term" value="F:serine-type endopeptidase activity"/>
    <property type="evidence" value="ECO:0007669"/>
    <property type="project" value="InterPro"/>
</dbReference>
<dbReference type="PANTHER" id="PTHR24252">
    <property type="entry name" value="ACROSIN-RELATED"/>
    <property type="match status" value="1"/>
</dbReference>
<dbReference type="InterPro" id="IPR001314">
    <property type="entry name" value="Peptidase_S1A"/>
</dbReference>
<keyword evidence="2" id="KW-0720">Serine protease</keyword>
<dbReference type="GO" id="GO:0006508">
    <property type="term" value="P:proteolysis"/>
    <property type="evidence" value="ECO:0007669"/>
    <property type="project" value="UniProtKB-KW"/>
</dbReference>
<organism evidence="4 5">
    <name type="scientific">Rhizocola hellebori</name>
    <dbReference type="NCBI Taxonomy" id="1392758"/>
    <lineage>
        <taxon>Bacteria</taxon>
        <taxon>Bacillati</taxon>
        <taxon>Actinomycetota</taxon>
        <taxon>Actinomycetes</taxon>
        <taxon>Micromonosporales</taxon>
        <taxon>Micromonosporaceae</taxon>
        <taxon>Rhizocola</taxon>
    </lineage>
</organism>
<dbReference type="SMART" id="SM00020">
    <property type="entry name" value="Tryp_SPc"/>
    <property type="match status" value="1"/>
</dbReference>
<comment type="caution">
    <text evidence="4">The sequence shown here is derived from an EMBL/GenBank/DDBJ whole genome shotgun (WGS) entry which is preliminary data.</text>
</comment>
<dbReference type="PROSITE" id="PS00134">
    <property type="entry name" value="TRYPSIN_HIS"/>
    <property type="match status" value="1"/>
</dbReference>
<dbReference type="InterPro" id="IPR043504">
    <property type="entry name" value="Peptidase_S1_PA_chymotrypsin"/>
</dbReference>
<dbReference type="SUPFAM" id="SSF50494">
    <property type="entry name" value="Trypsin-like serine proteases"/>
    <property type="match status" value="1"/>
</dbReference>